<feature type="compositionally biased region" description="Polar residues" evidence="8">
    <location>
        <begin position="549"/>
        <end position="566"/>
    </location>
</feature>
<dbReference type="Pfam" id="PF05793">
    <property type="entry name" value="TFIIF_alpha"/>
    <property type="match status" value="1"/>
</dbReference>
<protein>
    <recommendedName>
        <fullName evidence="7">Transcription initiation factor IIF subunit alpha</fullName>
    </recommendedName>
</protein>
<keyword evidence="4 7" id="KW-0238">DNA-binding</keyword>
<feature type="compositionally biased region" description="Basic and acidic residues" evidence="8">
    <location>
        <begin position="188"/>
        <end position="206"/>
    </location>
</feature>
<comment type="subcellular location">
    <subcellularLocation>
        <location evidence="1 7">Nucleus</location>
    </subcellularLocation>
</comment>
<gene>
    <name evidence="9" type="ORF">DFL_003574</name>
</gene>
<comment type="function">
    <text evidence="7">TFIIF is a general transcription initiation factor that binds to RNA polymerase II and helps to recruit it to the initiation complex in collaboration with TFIIB. It promotes transcription elongation.</text>
</comment>
<reference evidence="9 10" key="1">
    <citation type="submission" date="2019-01" db="EMBL/GenBank/DDBJ databases">
        <title>Intercellular communication is required for trap formation in the nematode-trapping fungus Duddingtonia flagrans.</title>
        <authorList>
            <person name="Youssar L."/>
            <person name="Wernet V."/>
            <person name="Hensel N."/>
            <person name="Hildebrandt H.-G."/>
            <person name="Fischer R."/>
        </authorList>
    </citation>
    <scope>NUCLEOTIDE SEQUENCE [LARGE SCALE GENOMIC DNA]</scope>
    <source>
        <strain evidence="9 10">CBS H-5679</strain>
    </source>
</reference>
<keyword evidence="3 7" id="KW-0805">Transcription regulation</keyword>
<feature type="compositionally biased region" description="Basic residues" evidence="8">
    <location>
        <begin position="432"/>
        <end position="443"/>
    </location>
</feature>
<dbReference type="GO" id="GO:0006367">
    <property type="term" value="P:transcription initiation at RNA polymerase II promoter"/>
    <property type="evidence" value="ECO:0007669"/>
    <property type="project" value="InterPro"/>
</dbReference>
<dbReference type="RefSeq" id="XP_067490792.1">
    <property type="nucleotide sequence ID" value="XM_067632532.1"/>
</dbReference>
<evidence type="ECO:0000256" key="7">
    <source>
        <dbReference type="RuleBase" id="RU366044"/>
    </source>
</evidence>
<dbReference type="OrthoDB" id="76676at2759"/>
<dbReference type="SUPFAM" id="SSF50916">
    <property type="entry name" value="Rap30/74 interaction domains"/>
    <property type="match status" value="1"/>
</dbReference>
<feature type="compositionally biased region" description="Basic and acidic residues" evidence="8">
    <location>
        <begin position="411"/>
        <end position="431"/>
    </location>
</feature>
<comment type="caution">
    <text evidence="9">The sequence shown here is derived from an EMBL/GenBank/DDBJ whole genome shotgun (WGS) entry which is preliminary data.</text>
</comment>
<evidence type="ECO:0000256" key="3">
    <source>
        <dbReference type="ARBA" id="ARBA00023015"/>
    </source>
</evidence>
<feature type="region of interest" description="Disordered" evidence="8">
    <location>
        <begin position="399"/>
        <end position="688"/>
    </location>
</feature>
<dbReference type="InterPro" id="IPR008851">
    <property type="entry name" value="TFIIF-alpha"/>
</dbReference>
<dbReference type="Proteomes" id="UP000283090">
    <property type="component" value="Unassembled WGS sequence"/>
</dbReference>
<organism evidence="9 10">
    <name type="scientific">Arthrobotrys flagrans</name>
    <name type="common">Nematode-trapping fungus</name>
    <name type="synonym">Trichothecium flagrans</name>
    <dbReference type="NCBI Taxonomy" id="97331"/>
    <lineage>
        <taxon>Eukaryota</taxon>
        <taxon>Fungi</taxon>
        <taxon>Dikarya</taxon>
        <taxon>Ascomycota</taxon>
        <taxon>Pezizomycotina</taxon>
        <taxon>Orbiliomycetes</taxon>
        <taxon>Orbiliales</taxon>
        <taxon>Orbiliaceae</taxon>
        <taxon>Arthrobotrys</taxon>
    </lineage>
</organism>
<accession>A0A437A287</accession>
<dbReference type="STRING" id="97331.A0A437A287"/>
<dbReference type="PANTHER" id="PTHR13011">
    <property type="entry name" value="TFIIF-ALPHA"/>
    <property type="match status" value="1"/>
</dbReference>
<evidence type="ECO:0000256" key="1">
    <source>
        <dbReference type="ARBA" id="ARBA00004123"/>
    </source>
</evidence>
<sequence>MLRWAVVDGDDVWFERLNVRSGFSSQSKFPVIIIITTTTTTTTTTTIIHLHQDPTSHKDFSTLRLQILDFRPLALLTKAKKTTSKETPRPPPPGLKPAINEDPEPDEDPSTYIEYKLVTTKKALLRNMRFHCMRLYSKNDVNIMDPEEFIRPIKLHRRDPRGPLQGARVDPGSNGATLDPDEKDIDPEEKAKREAEKAEKERQHAENLARIAPHGGAVKQKKNMFKKKTQQVFQRDEEERRLKYEEYFPWFIEDYENKNTWIGNLEGGLSGTSVMLVMDDGMFKMIPVEKFYRFQQRNNFKTLSADQAEAAMKQKERLNRWFMDVTKADEKEAKLKEEQENLRATKRLYTVKGDRLEGREAKPGFTDADELDFEEDFADDEAPPIIEGDEEELKVATKKMQREQLSANIFDIRDEKDYEREEQEKRALERSRKAHGRKVKKYLKQREKNAIYESDSDENPYASSQESVDSDEEAAKKEEEEKKKAAEKAVKEKEEEERKRERQEQKEAEEAVKSLKAAAAGKAASQPGIADAGPESSVQNKRAKKDDQSTSAKSLAAANGQTSAQSRLIAIKREPDTGAPSPSSSAGDIPRNKNIKKRRKPTGAGSGSEYETGGEMSDGATSEGGKAAKKIKIRVGGEGPASIPARSGSPPVAKTAVGKKSRSGSPSAGVSRGGSPSAAADKSKAPITEDEIKAVLTPEGIDFATISKKFHGRVNPSNKAEFFKKLKGLSRLVDDKERGKVFYPREETS</sequence>
<dbReference type="GO" id="GO:0032968">
    <property type="term" value="P:positive regulation of transcription elongation by RNA polymerase II"/>
    <property type="evidence" value="ECO:0007669"/>
    <property type="project" value="InterPro"/>
</dbReference>
<dbReference type="PANTHER" id="PTHR13011:SF0">
    <property type="entry name" value="GENERAL TRANSCRIPTION FACTOR IIF SUBUNIT 1"/>
    <property type="match status" value="1"/>
</dbReference>
<dbReference type="GeneID" id="93585885"/>
<evidence type="ECO:0000256" key="8">
    <source>
        <dbReference type="SAM" id="MobiDB-lite"/>
    </source>
</evidence>
<evidence type="ECO:0000256" key="2">
    <source>
        <dbReference type="ARBA" id="ARBA00005249"/>
    </source>
</evidence>
<evidence type="ECO:0000256" key="4">
    <source>
        <dbReference type="ARBA" id="ARBA00023125"/>
    </source>
</evidence>
<evidence type="ECO:0000256" key="6">
    <source>
        <dbReference type="ARBA" id="ARBA00023242"/>
    </source>
</evidence>
<dbReference type="GO" id="GO:0001096">
    <property type="term" value="F:TFIIF-class transcription factor complex binding"/>
    <property type="evidence" value="ECO:0007669"/>
    <property type="project" value="TreeGrafter"/>
</dbReference>
<dbReference type="InterPro" id="IPR011039">
    <property type="entry name" value="TFIIF_interaction"/>
</dbReference>
<dbReference type="EMBL" id="SAEB01000006">
    <property type="protein sequence ID" value="RVD85248.1"/>
    <property type="molecule type" value="Genomic_DNA"/>
</dbReference>
<keyword evidence="5 7" id="KW-0804">Transcription</keyword>
<feature type="region of interest" description="Disordered" evidence="8">
    <location>
        <begin position="79"/>
        <end position="110"/>
    </location>
</feature>
<evidence type="ECO:0000313" key="10">
    <source>
        <dbReference type="Proteomes" id="UP000283090"/>
    </source>
</evidence>
<feature type="region of interest" description="Disordered" evidence="8">
    <location>
        <begin position="154"/>
        <end position="206"/>
    </location>
</feature>
<dbReference type="GO" id="GO:0003677">
    <property type="term" value="F:DNA binding"/>
    <property type="evidence" value="ECO:0007669"/>
    <property type="project" value="UniProtKB-KW"/>
</dbReference>
<evidence type="ECO:0000256" key="5">
    <source>
        <dbReference type="ARBA" id="ARBA00023163"/>
    </source>
</evidence>
<name>A0A437A287_ARTFL</name>
<dbReference type="AlphaFoldDB" id="A0A437A287"/>
<dbReference type="GO" id="GO:0005674">
    <property type="term" value="C:transcription factor TFIIF complex"/>
    <property type="evidence" value="ECO:0007669"/>
    <property type="project" value="TreeGrafter"/>
</dbReference>
<dbReference type="VEuPathDB" id="FungiDB:DFL_003574"/>
<evidence type="ECO:0000313" key="9">
    <source>
        <dbReference type="EMBL" id="RVD85248.1"/>
    </source>
</evidence>
<feature type="compositionally biased region" description="Low complexity" evidence="8">
    <location>
        <begin position="514"/>
        <end position="524"/>
    </location>
</feature>
<comment type="similarity">
    <text evidence="2 7">Belongs to the TFIIF alpha subunit family.</text>
</comment>
<proteinExistence type="inferred from homology"/>
<keyword evidence="10" id="KW-1185">Reference proteome</keyword>
<keyword evidence="6 7" id="KW-0539">Nucleus</keyword>
<feature type="compositionally biased region" description="Basic and acidic residues" evidence="8">
    <location>
        <begin position="473"/>
        <end position="513"/>
    </location>
</feature>
<dbReference type="GO" id="GO:0016251">
    <property type="term" value="F:RNA polymerase II general transcription initiation factor activity"/>
    <property type="evidence" value="ECO:0007669"/>
    <property type="project" value="TreeGrafter"/>
</dbReference>